<evidence type="ECO:0000259" key="6">
    <source>
        <dbReference type="Pfam" id="PF02826"/>
    </source>
</evidence>
<dbReference type="Gene3D" id="3.40.50.720">
    <property type="entry name" value="NAD(P)-binding Rossmann-like Domain"/>
    <property type="match status" value="2"/>
</dbReference>
<keyword evidence="3" id="KW-0520">NAD</keyword>
<organism evidence="7 8">
    <name type="scientific">Arthrobacter flavus</name>
    <dbReference type="NCBI Taxonomy" id="95172"/>
    <lineage>
        <taxon>Bacteria</taxon>
        <taxon>Bacillati</taxon>
        <taxon>Actinomycetota</taxon>
        <taxon>Actinomycetes</taxon>
        <taxon>Micrococcales</taxon>
        <taxon>Micrococcaceae</taxon>
        <taxon>Arthrobacter</taxon>
    </lineage>
</organism>
<dbReference type="RefSeq" id="WP_343882241.1">
    <property type="nucleotide sequence ID" value="NZ_BAAAIJ010000063.1"/>
</dbReference>
<feature type="domain" description="D-isomer specific 2-hydroxyacid dehydrogenase NAD-binding" evidence="6">
    <location>
        <begin position="120"/>
        <end position="291"/>
    </location>
</feature>
<comment type="similarity">
    <text evidence="1 4">Belongs to the D-isomer specific 2-hydroxyacid dehydrogenase family.</text>
</comment>
<evidence type="ECO:0000256" key="3">
    <source>
        <dbReference type="ARBA" id="ARBA00023027"/>
    </source>
</evidence>
<dbReference type="InterPro" id="IPR006140">
    <property type="entry name" value="D-isomer_DH_NAD-bd"/>
</dbReference>
<keyword evidence="2 4" id="KW-0560">Oxidoreductase</keyword>
<keyword evidence="8" id="KW-1185">Reference proteome</keyword>
<sequence>MTDRTGSPRAVYADANEGSIRALRDAGQLQRLNDLTMLDVHYGTPSSPSEFLSVVDDAEIVIIGGALPDLVLRQAPKLELVCFVGQGAANFVNLPLAASRGIKIAVTPGYGTAAVSEHVLALLFGVARRISEGDRHVRENRWRPFSPGTQLAGKTVGIIGYGDIGAHTASLLNALGTRVLVWTRSPPAGGAPGVQFKPLNDLLKEADVVSLHLELNEQTQGMITGSMLDLLKRGAILINTARAELIEGGALERRLTDGVLSAGLDVFITEPPLQDNPLLKLNNVVLSPHQGYHTPEAFAAMLEMVVDNVRDHVSDSHRHPEPSA</sequence>
<evidence type="ECO:0000256" key="4">
    <source>
        <dbReference type="RuleBase" id="RU003719"/>
    </source>
</evidence>
<dbReference type="InterPro" id="IPR006139">
    <property type="entry name" value="D-isomer_2_OHA_DH_cat_dom"/>
</dbReference>
<reference evidence="8" key="1">
    <citation type="journal article" date="2019" name="Int. J. Syst. Evol. Microbiol.">
        <title>The Global Catalogue of Microorganisms (GCM) 10K type strain sequencing project: providing services to taxonomists for standard genome sequencing and annotation.</title>
        <authorList>
            <consortium name="The Broad Institute Genomics Platform"/>
            <consortium name="The Broad Institute Genome Sequencing Center for Infectious Disease"/>
            <person name="Wu L."/>
            <person name="Ma J."/>
        </authorList>
    </citation>
    <scope>NUCLEOTIDE SEQUENCE [LARGE SCALE GENOMIC DNA]</scope>
    <source>
        <strain evidence="8">JCM 11496</strain>
    </source>
</reference>
<evidence type="ECO:0000313" key="7">
    <source>
        <dbReference type="EMBL" id="MFD1847597.1"/>
    </source>
</evidence>
<evidence type="ECO:0000256" key="2">
    <source>
        <dbReference type="ARBA" id="ARBA00023002"/>
    </source>
</evidence>
<gene>
    <name evidence="7" type="ORF">ACFSFX_13465</name>
</gene>
<dbReference type="InterPro" id="IPR036291">
    <property type="entry name" value="NAD(P)-bd_dom_sf"/>
</dbReference>
<dbReference type="Pfam" id="PF02826">
    <property type="entry name" value="2-Hacid_dh_C"/>
    <property type="match status" value="1"/>
</dbReference>
<accession>A0ABW4QA72</accession>
<evidence type="ECO:0000313" key="8">
    <source>
        <dbReference type="Proteomes" id="UP001597307"/>
    </source>
</evidence>
<name>A0ABW4QA72_9MICC</name>
<dbReference type="PANTHER" id="PTHR43761">
    <property type="entry name" value="D-ISOMER SPECIFIC 2-HYDROXYACID DEHYDROGENASE FAMILY PROTEIN (AFU_ORTHOLOGUE AFUA_1G13630)"/>
    <property type="match status" value="1"/>
</dbReference>
<protein>
    <submittedName>
        <fullName evidence="7">2-hydroxyacid dehydrogenase</fullName>
    </submittedName>
</protein>
<evidence type="ECO:0000256" key="1">
    <source>
        <dbReference type="ARBA" id="ARBA00005854"/>
    </source>
</evidence>
<dbReference type="InterPro" id="IPR050418">
    <property type="entry name" value="D-iso_2-hydroxyacid_DH_PdxB"/>
</dbReference>
<proteinExistence type="inferred from homology"/>
<comment type="caution">
    <text evidence="7">The sequence shown here is derived from an EMBL/GenBank/DDBJ whole genome shotgun (WGS) entry which is preliminary data.</text>
</comment>
<dbReference type="SUPFAM" id="SSF51735">
    <property type="entry name" value="NAD(P)-binding Rossmann-fold domains"/>
    <property type="match status" value="1"/>
</dbReference>
<feature type="domain" description="D-isomer specific 2-hydroxyacid dehydrogenase catalytic" evidence="5">
    <location>
        <begin position="29"/>
        <end position="314"/>
    </location>
</feature>
<dbReference type="SUPFAM" id="SSF52283">
    <property type="entry name" value="Formate/glycerate dehydrogenase catalytic domain-like"/>
    <property type="match status" value="1"/>
</dbReference>
<dbReference type="EMBL" id="JBHUGA010000058">
    <property type="protein sequence ID" value="MFD1847597.1"/>
    <property type="molecule type" value="Genomic_DNA"/>
</dbReference>
<dbReference type="Pfam" id="PF00389">
    <property type="entry name" value="2-Hacid_dh"/>
    <property type="match status" value="1"/>
</dbReference>
<dbReference type="PANTHER" id="PTHR43761:SF1">
    <property type="entry name" value="D-ISOMER SPECIFIC 2-HYDROXYACID DEHYDROGENASE CATALYTIC DOMAIN-CONTAINING PROTEIN-RELATED"/>
    <property type="match status" value="1"/>
</dbReference>
<dbReference type="Proteomes" id="UP001597307">
    <property type="component" value="Unassembled WGS sequence"/>
</dbReference>
<evidence type="ECO:0000259" key="5">
    <source>
        <dbReference type="Pfam" id="PF00389"/>
    </source>
</evidence>